<evidence type="ECO:0000313" key="2">
    <source>
        <dbReference type="Proteomes" id="UP000265520"/>
    </source>
</evidence>
<name>A0A392MVH1_9FABA</name>
<dbReference type="AlphaFoldDB" id="A0A392MVH1"/>
<gene>
    <name evidence="1" type="ORF">A2U01_0011207</name>
</gene>
<protein>
    <submittedName>
        <fullName evidence="1">Uncharacterized protein</fullName>
    </submittedName>
</protein>
<comment type="caution">
    <text evidence="1">The sequence shown here is derived from an EMBL/GenBank/DDBJ whole genome shotgun (WGS) entry which is preliminary data.</text>
</comment>
<evidence type="ECO:0000313" key="1">
    <source>
        <dbReference type="EMBL" id="MCH90294.1"/>
    </source>
</evidence>
<organism evidence="1 2">
    <name type="scientific">Trifolium medium</name>
    <dbReference type="NCBI Taxonomy" id="97028"/>
    <lineage>
        <taxon>Eukaryota</taxon>
        <taxon>Viridiplantae</taxon>
        <taxon>Streptophyta</taxon>
        <taxon>Embryophyta</taxon>
        <taxon>Tracheophyta</taxon>
        <taxon>Spermatophyta</taxon>
        <taxon>Magnoliopsida</taxon>
        <taxon>eudicotyledons</taxon>
        <taxon>Gunneridae</taxon>
        <taxon>Pentapetalae</taxon>
        <taxon>rosids</taxon>
        <taxon>fabids</taxon>
        <taxon>Fabales</taxon>
        <taxon>Fabaceae</taxon>
        <taxon>Papilionoideae</taxon>
        <taxon>50 kb inversion clade</taxon>
        <taxon>NPAAA clade</taxon>
        <taxon>Hologalegina</taxon>
        <taxon>IRL clade</taxon>
        <taxon>Trifolieae</taxon>
        <taxon>Trifolium</taxon>
    </lineage>
</organism>
<sequence>MLNQLAEPWANIDGDNYENPNSSASHVNAIEVIKEGQLRVRGNKGKNKNGKSMIEEIAWNQTGTKEVTSGLCEDQLPLDNSMERKYDSDELGMEIVPETIPSDQQDIEGSAMILH</sequence>
<keyword evidence="2" id="KW-1185">Reference proteome</keyword>
<dbReference type="EMBL" id="LXQA010018011">
    <property type="protein sequence ID" value="MCH90294.1"/>
    <property type="molecule type" value="Genomic_DNA"/>
</dbReference>
<dbReference type="Proteomes" id="UP000265520">
    <property type="component" value="Unassembled WGS sequence"/>
</dbReference>
<accession>A0A392MVH1</accession>
<proteinExistence type="predicted"/>
<reference evidence="1 2" key="1">
    <citation type="journal article" date="2018" name="Front. Plant Sci.">
        <title>Red Clover (Trifolium pratense) and Zigzag Clover (T. medium) - A Picture of Genomic Similarities and Differences.</title>
        <authorList>
            <person name="Dluhosova J."/>
            <person name="Istvanek J."/>
            <person name="Nedelnik J."/>
            <person name="Repkova J."/>
        </authorList>
    </citation>
    <scope>NUCLEOTIDE SEQUENCE [LARGE SCALE GENOMIC DNA]</scope>
    <source>
        <strain evidence="2">cv. 10/8</strain>
        <tissue evidence="1">Leaf</tissue>
    </source>
</reference>